<geneLocation type="plasmid" evidence="2">
    <name>unnamed 2</name>
</geneLocation>
<reference evidence="1" key="1">
    <citation type="submission" date="2016-03" db="EMBL/GenBank/DDBJ databases">
        <title>Borrelia hermsii Genome sequencing and assembly.</title>
        <authorList>
            <person name="Bontemps-Gallo S."/>
            <person name="Stewart S."/>
        </authorList>
    </citation>
    <scope>NUCLEOTIDE SEQUENCE [LARGE SCALE GENOMIC DNA]</scope>
    <source>
        <strain evidence="1">DAH-2E7</strain>
        <plasmid evidence="1">unnamed</plasmid>
        <plasmid>unnamed 2</plasmid>
    </source>
</reference>
<dbReference type="RefSeq" id="WP_062706284.1">
    <property type="nucleotide sequence ID" value="NZ_CP014817.1"/>
</dbReference>
<gene>
    <name evidence="1" type="ORF">A0V01_06340</name>
</gene>
<accession>A0AAN0X6L7</accession>
<proteinExistence type="predicted"/>
<protein>
    <submittedName>
        <fullName evidence="1">Uncharacterized protein</fullName>
    </submittedName>
</protein>
<keyword evidence="1" id="KW-0614">Plasmid</keyword>
<evidence type="ECO:0000313" key="2">
    <source>
        <dbReference type="Proteomes" id="UP000075229"/>
    </source>
</evidence>
<dbReference type="Pfam" id="PF05561">
    <property type="entry name" value="DUF764"/>
    <property type="match status" value="1"/>
</dbReference>
<evidence type="ECO:0000313" key="1">
    <source>
        <dbReference type="EMBL" id="AMR76201.1"/>
    </source>
</evidence>
<sequence>MILDIATINQSLISVLKDFTKFASIHKLDVDIINTHNHPYMSEHTIKKPNILAIKFENTLGLFNHNLRTGSFYKNVNEFGICFQIYFMAFANVNKNAYKRLMSLYTLFSDFLHDLGTQRFTFKPEEGISTHEIDLKFYIYATTNMQNSGLIDIKSNYSQLAYCASCGFKANVQVKENQIKEEEQNATRYNQCEFGTF</sequence>
<dbReference type="AlphaFoldDB" id="A0AAN0X6L7"/>
<dbReference type="EMBL" id="CP014817">
    <property type="protein sequence ID" value="AMR76201.1"/>
    <property type="molecule type" value="Genomic_DNA"/>
</dbReference>
<name>A0AAN0X6L7_BORHE</name>
<dbReference type="InterPro" id="IPR008483">
    <property type="entry name" value="DUF764_BOR_spp"/>
</dbReference>
<organism evidence="1">
    <name type="scientific">Borrelia hermsii</name>
    <dbReference type="NCBI Taxonomy" id="140"/>
    <lineage>
        <taxon>Bacteria</taxon>
        <taxon>Pseudomonadati</taxon>
        <taxon>Spirochaetota</taxon>
        <taxon>Spirochaetia</taxon>
        <taxon>Spirochaetales</taxon>
        <taxon>Borreliaceae</taxon>
        <taxon>Borrelia</taxon>
    </lineage>
</organism>